<evidence type="ECO:0000256" key="3">
    <source>
        <dbReference type="ARBA" id="ARBA00022704"/>
    </source>
</evidence>
<dbReference type="EMBL" id="CAJMWS010000462">
    <property type="protein sequence ID" value="CAE6445756.1"/>
    <property type="molecule type" value="Genomic_DNA"/>
</dbReference>
<dbReference type="Gene3D" id="2.80.10.50">
    <property type="match status" value="1"/>
</dbReference>
<evidence type="ECO:0000256" key="4">
    <source>
        <dbReference type="ARBA" id="ARBA00024855"/>
    </source>
</evidence>
<keyword evidence="2" id="KW-0646">Protease inhibitor</keyword>
<organism evidence="6 7">
    <name type="scientific">Rhizoctonia solani</name>
    <dbReference type="NCBI Taxonomy" id="456999"/>
    <lineage>
        <taxon>Eukaryota</taxon>
        <taxon>Fungi</taxon>
        <taxon>Dikarya</taxon>
        <taxon>Basidiomycota</taxon>
        <taxon>Agaricomycotina</taxon>
        <taxon>Agaricomycetes</taxon>
        <taxon>Cantharellales</taxon>
        <taxon>Ceratobasidiaceae</taxon>
        <taxon>Rhizoctonia</taxon>
    </lineage>
</organism>
<accession>A0A8H3GE81</accession>
<comment type="function">
    <text evidence="4">Binds and inhibits cysteine proteinases. Inhibits most strongly papain and cathepsin L, more weakly bromelain and cathepsin B while it is completely ineffective against cathepsin H.</text>
</comment>
<evidence type="ECO:0000313" key="7">
    <source>
        <dbReference type="Proteomes" id="UP000663846"/>
    </source>
</evidence>
<dbReference type="InterPro" id="IPR019508">
    <property type="entry name" value="Prot_inh_I48_clitocypin"/>
</dbReference>
<proteinExistence type="inferred from homology"/>
<reference evidence="6" key="1">
    <citation type="submission" date="2021-01" db="EMBL/GenBank/DDBJ databases">
        <authorList>
            <person name="Kaushik A."/>
        </authorList>
    </citation>
    <scope>NUCLEOTIDE SEQUENCE</scope>
    <source>
        <strain evidence="6">AG1-1C</strain>
    </source>
</reference>
<comment type="subunit">
    <text evidence="1">Homodimer.</text>
</comment>
<dbReference type="Pfam" id="PF10467">
    <property type="entry name" value="Inhibitor_I48"/>
    <property type="match status" value="1"/>
</dbReference>
<evidence type="ECO:0000256" key="5">
    <source>
        <dbReference type="ARBA" id="ARBA00025775"/>
    </source>
</evidence>
<protein>
    <submittedName>
        <fullName evidence="6">Uncharacterized protein</fullName>
    </submittedName>
</protein>
<dbReference type="Proteomes" id="UP000663846">
    <property type="component" value="Unassembled WGS sequence"/>
</dbReference>
<dbReference type="GO" id="GO:0004869">
    <property type="term" value="F:cysteine-type endopeptidase inhibitor activity"/>
    <property type="evidence" value="ECO:0007669"/>
    <property type="project" value="UniProtKB-KW"/>
</dbReference>
<name>A0A8H3GE81_9AGAM</name>
<dbReference type="AlphaFoldDB" id="A0A8H3GE81"/>
<gene>
    <name evidence="6" type="ORF">RDB_LOCUS137881</name>
</gene>
<evidence type="ECO:0000256" key="1">
    <source>
        <dbReference type="ARBA" id="ARBA00011738"/>
    </source>
</evidence>
<comment type="similarity">
    <text evidence="5">Belongs to the protease inhibitor I48 family.</text>
</comment>
<evidence type="ECO:0000256" key="2">
    <source>
        <dbReference type="ARBA" id="ARBA00022690"/>
    </source>
</evidence>
<evidence type="ECO:0000313" key="6">
    <source>
        <dbReference type="EMBL" id="CAE6445756.1"/>
    </source>
</evidence>
<comment type="caution">
    <text evidence="6">The sequence shown here is derived from an EMBL/GenBank/DDBJ whole genome shotgun (WGS) entry which is preliminary data.</text>
</comment>
<keyword evidence="3" id="KW-0789">Thiol protease inhibitor</keyword>
<sequence>MAFPIDKFYQLRYVPVPEVDFVGGVVATELEGLNKPIGVAADVPVLFNKQIWKFKGLKDGKANILFDPSKGHEKPEGTGPIGQLGFNCTSQEPGTPVELGLVSEFLIQATEAPDVYFIRPTGDMVGMDYYVGVSERGTLVVKGYNIGPGVPSRPRPAWRFDPIIEHVG</sequence>